<dbReference type="AlphaFoldDB" id="A0AAD8ZPL8"/>
<dbReference type="Proteomes" id="UP001239994">
    <property type="component" value="Unassembled WGS sequence"/>
</dbReference>
<dbReference type="EMBL" id="JAROKS010000006">
    <property type="protein sequence ID" value="KAK1803129.1"/>
    <property type="molecule type" value="Genomic_DNA"/>
</dbReference>
<feature type="coiled-coil region" evidence="1">
    <location>
        <begin position="7"/>
        <end position="37"/>
    </location>
</feature>
<keyword evidence="1" id="KW-0175">Coiled coil</keyword>
<evidence type="ECO:0000313" key="3">
    <source>
        <dbReference type="Proteomes" id="UP001239994"/>
    </source>
</evidence>
<reference evidence="2" key="1">
    <citation type="submission" date="2023-03" db="EMBL/GenBank/DDBJ databases">
        <title>Electrophorus voltai genome.</title>
        <authorList>
            <person name="Bian C."/>
        </authorList>
    </citation>
    <scope>NUCLEOTIDE SEQUENCE</scope>
    <source>
        <strain evidence="2">CB-2022</strain>
        <tissue evidence="2">Muscle</tissue>
    </source>
</reference>
<organism evidence="2 3">
    <name type="scientific">Electrophorus voltai</name>
    <dbReference type="NCBI Taxonomy" id="2609070"/>
    <lineage>
        <taxon>Eukaryota</taxon>
        <taxon>Metazoa</taxon>
        <taxon>Chordata</taxon>
        <taxon>Craniata</taxon>
        <taxon>Vertebrata</taxon>
        <taxon>Euteleostomi</taxon>
        <taxon>Actinopterygii</taxon>
        <taxon>Neopterygii</taxon>
        <taxon>Teleostei</taxon>
        <taxon>Ostariophysi</taxon>
        <taxon>Gymnotiformes</taxon>
        <taxon>Gymnotoidei</taxon>
        <taxon>Gymnotidae</taxon>
        <taxon>Electrophorus</taxon>
    </lineage>
</organism>
<evidence type="ECO:0000313" key="2">
    <source>
        <dbReference type="EMBL" id="KAK1803129.1"/>
    </source>
</evidence>
<name>A0AAD8ZPL8_9TELE</name>
<comment type="caution">
    <text evidence="2">The sequence shown here is derived from an EMBL/GenBank/DDBJ whole genome shotgun (WGS) entry which is preliminary data.</text>
</comment>
<protein>
    <submittedName>
        <fullName evidence="2">Uncharacterized protein</fullName>
    </submittedName>
</protein>
<accession>A0AAD8ZPL8</accession>
<gene>
    <name evidence="2" type="ORF">P4O66_021659</name>
</gene>
<keyword evidence="3" id="KW-1185">Reference proteome</keyword>
<evidence type="ECO:0000256" key="1">
    <source>
        <dbReference type="SAM" id="Coils"/>
    </source>
</evidence>
<proteinExistence type="predicted"/>
<sequence length="199" mass="21782">MESSDKMKDAECTIENTKKTEENIKRLQRKLTEECEVQGLKASTSEEVQCEITVKILRAMAKHSGRDLLLSCLKNLFRSDFVSVTPTGFSSSDTLLLKNVSVLLLILGHTHTFLKSTAGKVAKRFGAMFGTVAAKGISAGVTQLARISLKTVLKGSGRVARGILGLVLTVPDLVENCEELIKNKHDTEASNYLKKKKTN</sequence>